<evidence type="ECO:0000313" key="1">
    <source>
        <dbReference type="EMBL" id="TMW64704.1"/>
    </source>
</evidence>
<dbReference type="EMBL" id="SPLM01000039">
    <property type="protein sequence ID" value="TMW64704.1"/>
    <property type="molecule type" value="Genomic_DNA"/>
</dbReference>
<comment type="caution">
    <text evidence="1">The sequence shown here is derived from an EMBL/GenBank/DDBJ whole genome shotgun (WGS) entry which is preliminary data.</text>
</comment>
<reference evidence="1" key="1">
    <citation type="submission" date="2019-03" db="EMBL/GenBank/DDBJ databases">
        <title>Long read genome sequence of the mycoparasitic Pythium oligandrum ATCC 38472 isolated from sugarbeet rhizosphere.</title>
        <authorList>
            <person name="Gaulin E."/>
        </authorList>
    </citation>
    <scope>NUCLEOTIDE SEQUENCE</scope>
    <source>
        <strain evidence="1">ATCC 38472_TT</strain>
    </source>
</reference>
<organism evidence="1 2">
    <name type="scientific">Pythium oligandrum</name>
    <name type="common">Mycoparasitic fungus</name>
    <dbReference type="NCBI Taxonomy" id="41045"/>
    <lineage>
        <taxon>Eukaryota</taxon>
        <taxon>Sar</taxon>
        <taxon>Stramenopiles</taxon>
        <taxon>Oomycota</taxon>
        <taxon>Peronosporomycetes</taxon>
        <taxon>Pythiales</taxon>
        <taxon>Pythiaceae</taxon>
        <taxon>Pythium</taxon>
    </lineage>
</organism>
<evidence type="ECO:0000313" key="2">
    <source>
        <dbReference type="Proteomes" id="UP000794436"/>
    </source>
</evidence>
<dbReference type="AlphaFoldDB" id="A0A8K1CJG5"/>
<keyword evidence="2" id="KW-1185">Reference proteome</keyword>
<name>A0A8K1CJG5_PYTOL</name>
<sequence>MRKRKFEEDYEDDYVEWMDRHLASLKEWEFVNLKVGARDGVWTGDDVRELLVSSWENYAAGAIDYAPDDMMDRLDTDGLGLRKAQEVVWVAPPRKFPFEKVGAAYGNEPSVENYYASACLIAWVPPSSERMSTEKET</sequence>
<gene>
    <name evidence="1" type="ORF">Poli38472_011584</name>
</gene>
<dbReference type="Proteomes" id="UP000794436">
    <property type="component" value="Unassembled WGS sequence"/>
</dbReference>
<proteinExistence type="predicted"/>
<protein>
    <submittedName>
        <fullName evidence="1">Uncharacterized protein</fullName>
    </submittedName>
</protein>
<accession>A0A8K1CJG5</accession>